<accession>A0A397J1E6</accession>
<organism evidence="5 6">
    <name type="scientific">Diversispora epigaea</name>
    <dbReference type="NCBI Taxonomy" id="1348612"/>
    <lineage>
        <taxon>Eukaryota</taxon>
        <taxon>Fungi</taxon>
        <taxon>Fungi incertae sedis</taxon>
        <taxon>Mucoromycota</taxon>
        <taxon>Glomeromycotina</taxon>
        <taxon>Glomeromycetes</taxon>
        <taxon>Diversisporales</taxon>
        <taxon>Diversisporaceae</taxon>
        <taxon>Diversispora</taxon>
    </lineage>
</organism>
<evidence type="ECO:0000313" key="5">
    <source>
        <dbReference type="EMBL" id="RHZ80498.1"/>
    </source>
</evidence>
<keyword evidence="6" id="KW-1185">Reference proteome</keyword>
<feature type="region of interest" description="Disordered" evidence="3">
    <location>
        <begin position="559"/>
        <end position="625"/>
    </location>
</feature>
<dbReference type="InterPro" id="IPR018289">
    <property type="entry name" value="MULE_transposase_dom"/>
</dbReference>
<dbReference type="STRING" id="1348612.A0A397J1E6"/>
<keyword evidence="2" id="KW-0175">Coiled coil</keyword>
<dbReference type="OrthoDB" id="2348750at2759"/>
<feature type="region of interest" description="Disordered" evidence="3">
    <location>
        <begin position="66"/>
        <end position="90"/>
    </location>
</feature>
<sequence length="1373" mass="158967">MIKKNFGPCSVVNCTNSNVLFRKITEYAYQKCQETNILETYPYLEIGMQLCHLHYCKIVEFKHNHDKNKRKKNSESQKGSRKKVISENTKSQSLEITNKASTNNSTFVSKVNILTKVLFNIHHRKGDSLELEPQKSRQPSRSALLDEPESTNNHNRSRLAATAILSDETKNSFIWLFKSLLTATGGLVPRLLYTDADPAMISAINSSWTTTKHHFCLFHIRKNLEKHFMGKYHGKLLTTSTLSLPGGLGIQSTQRVESYNGIIKNYVNGSSSLMELESVIEKLLQKESRFISLNEVMSKLPVSRDEDFHDYYFKGVDKSCQRYLTPAILKLQRHEMNRSMHYRCRITSLEEERAFLDSPEGMFSEDMFDACVIELDNLIMDLERERIHEIWRVISINKKSEHFIVLYDNSAHLCTCLTLINRGLVCRHFFAVMLISPTAKFHIGLVPQRWYTDSIMEANPSFHHEPTISTATGEEFGTVEHAIEINFLHLETIRGNYVFTKAVREEMSQKQQYGRGFGIMKKTLNLAIVTGRIEELYELHLKLAKEMEAEIIGEVKNDDIDRNGKKRGMSESNSSNKENSQNLEDTDIDRKGKKKEVFKSDQNNEDDQSYNSLNDPTNGETSNKRTCGICNGKGHNARTCLAKGKTTTKYAYQKCQETNILETYPYLEIGMQLCHLHYCKIVEFKHNHDKNKRKKNSESQKGSRKKVISENTKSQSLEITNKASTNNSTFVSKVNILTKVLFNIHHRKGDSLELEPQKFEKMIEETNPELKGFFPSMVNAIIPKERSAHNRQEAKKSIVALCYMISGLRNKFVNQLKTEVGLYLASSGATWEAIDTMSSLGYSACSKTIEEYRKKIQKEHTIKIEQHFTENKNILHIYNIDDYHSIHENRRPDTVSTSTAKHFATCVAKPIIECSSTPLVFNGISIHNPLNVEAQRILFDLSYLQKHSIINEFDRIEMLTIHNYNDNITERKEERSMKGLQLIGFKEQNLHSIFDYINALKIILSVHDKTQHLRESVAPIVADWPGQIFIRKALYMQTSSEFQSNFSQDIRFFLPMLGPLHVSLNSREQVMLVHHSFFEKLFHFVFGENKKLAKKPQPWRINLLLELAKCGWIKIKNQIIQKFGKICKNIEYRTTIDLLDNLIPAVLDIYAILFRSGLFEEYVETIFRIWTFALHWKRKNYNKAPLVFLSNLFYWKDHNHPFYNVLQNHLPGFNDYFVENTHSKIRANTSSNATTDNIIKQAYVITTLEEEVDLRRLPTGYSTSYPPKQGLCDRCKLPFINEDSGVTFICGHGYHTGCYNGKCTYCEEYYKRGIFENVNSFLKWIEKGANTLTQEDLDDERNDIEEEQEQTEEIEMQDISNRLEVEINQIENW</sequence>
<keyword evidence="1" id="KW-0479">Metal-binding</keyword>
<feature type="compositionally biased region" description="Polar residues" evidence="3">
    <location>
        <begin position="609"/>
        <end position="625"/>
    </location>
</feature>
<evidence type="ECO:0000256" key="2">
    <source>
        <dbReference type="SAM" id="Coils"/>
    </source>
</evidence>
<evidence type="ECO:0000256" key="3">
    <source>
        <dbReference type="SAM" id="MobiDB-lite"/>
    </source>
</evidence>
<dbReference type="InterPro" id="IPR007527">
    <property type="entry name" value="Znf_SWIM"/>
</dbReference>
<proteinExistence type="predicted"/>
<feature type="region of interest" description="Disordered" evidence="3">
    <location>
        <begin position="687"/>
        <end position="713"/>
    </location>
</feature>
<dbReference type="Proteomes" id="UP000266861">
    <property type="component" value="Unassembled WGS sequence"/>
</dbReference>
<evidence type="ECO:0000259" key="4">
    <source>
        <dbReference type="PROSITE" id="PS50966"/>
    </source>
</evidence>
<gene>
    <name evidence="5" type="ORF">Glove_134g127</name>
</gene>
<dbReference type="GO" id="GO:0008270">
    <property type="term" value="F:zinc ion binding"/>
    <property type="evidence" value="ECO:0007669"/>
    <property type="project" value="UniProtKB-KW"/>
</dbReference>
<evidence type="ECO:0000313" key="6">
    <source>
        <dbReference type="Proteomes" id="UP000266861"/>
    </source>
</evidence>
<feature type="domain" description="SWIM-type" evidence="4">
    <location>
        <begin position="403"/>
        <end position="437"/>
    </location>
</feature>
<name>A0A397J1E6_9GLOM</name>
<reference evidence="5 6" key="1">
    <citation type="submission" date="2018-08" db="EMBL/GenBank/DDBJ databases">
        <title>Genome and evolution of the arbuscular mycorrhizal fungus Diversispora epigaea (formerly Glomus versiforme) and its bacterial endosymbionts.</title>
        <authorList>
            <person name="Sun X."/>
            <person name="Fei Z."/>
            <person name="Harrison M."/>
        </authorList>
    </citation>
    <scope>NUCLEOTIDE SEQUENCE [LARGE SCALE GENOMIC DNA]</scope>
    <source>
        <strain evidence="5 6">IT104</strain>
    </source>
</reference>
<feature type="compositionally biased region" description="Low complexity" evidence="3">
    <location>
        <begin position="570"/>
        <end position="583"/>
    </location>
</feature>
<keyword evidence="1" id="KW-0863">Zinc-finger</keyword>
<dbReference type="Pfam" id="PF10551">
    <property type="entry name" value="MULE"/>
    <property type="match status" value="1"/>
</dbReference>
<feature type="region of interest" description="Disordered" evidence="3">
    <location>
        <begin position="129"/>
        <end position="155"/>
    </location>
</feature>
<protein>
    <recommendedName>
        <fullName evidence="4">SWIM-type domain-containing protein</fullName>
    </recommendedName>
</protein>
<dbReference type="PROSITE" id="PS50966">
    <property type="entry name" value="ZF_SWIM"/>
    <property type="match status" value="1"/>
</dbReference>
<dbReference type="PANTHER" id="PTHR47718">
    <property type="entry name" value="OS01G0519700 PROTEIN"/>
    <property type="match status" value="1"/>
</dbReference>
<keyword evidence="1" id="KW-0862">Zinc</keyword>
<feature type="coiled-coil region" evidence="2">
    <location>
        <begin position="1330"/>
        <end position="1357"/>
    </location>
</feature>
<comment type="caution">
    <text evidence="5">The sequence shown here is derived from an EMBL/GenBank/DDBJ whole genome shotgun (WGS) entry which is preliminary data.</text>
</comment>
<evidence type="ECO:0000256" key="1">
    <source>
        <dbReference type="PROSITE-ProRule" id="PRU00325"/>
    </source>
</evidence>
<dbReference type="EMBL" id="PQFF01000125">
    <property type="protein sequence ID" value="RHZ80498.1"/>
    <property type="molecule type" value="Genomic_DNA"/>
</dbReference>